<gene>
    <name evidence="2" type="ORF">UAS_00044</name>
</gene>
<evidence type="ECO:0000313" key="3">
    <source>
        <dbReference type="Proteomes" id="UP000013777"/>
    </source>
</evidence>
<dbReference type="EMBL" id="AJAP01000002">
    <property type="protein sequence ID" value="EOH91650.1"/>
    <property type="molecule type" value="Genomic_DNA"/>
</dbReference>
<dbReference type="Proteomes" id="UP000013777">
    <property type="component" value="Unassembled WGS sequence"/>
</dbReference>
<sequence length="22" mass="2364">MLTKKKGILTGLLVVMMLFVAG</sequence>
<proteinExistence type="predicted"/>
<keyword evidence="1" id="KW-1133">Transmembrane helix</keyword>
<dbReference type="HOGENOM" id="CLU_3427401_0_0_9"/>
<evidence type="ECO:0000256" key="1">
    <source>
        <dbReference type="SAM" id="Phobius"/>
    </source>
</evidence>
<keyword evidence="3" id="KW-1185">Reference proteome</keyword>
<feature type="transmembrane region" description="Helical" evidence="1">
    <location>
        <begin position="6"/>
        <end position="21"/>
    </location>
</feature>
<evidence type="ECO:0000313" key="2">
    <source>
        <dbReference type="EMBL" id="EOH91650.1"/>
    </source>
</evidence>
<protein>
    <submittedName>
        <fullName evidence="2">Uncharacterized protein</fullName>
    </submittedName>
</protein>
<keyword evidence="1" id="KW-0472">Membrane</keyword>
<keyword evidence="1" id="KW-0812">Transmembrane</keyword>
<feature type="non-terminal residue" evidence="2">
    <location>
        <position position="22"/>
    </location>
</feature>
<accession>R2S7W7</accession>
<organism evidence="2 3">
    <name type="scientific">Enterococcus asini ATCC 700915</name>
    <dbReference type="NCBI Taxonomy" id="1158606"/>
    <lineage>
        <taxon>Bacteria</taxon>
        <taxon>Bacillati</taxon>
        <taxon>Bacillota</taxon>
        <taxon>Bacilli</taxon>
        <taxon>Lactobacillales</taxon>
        <taxon>Enterococcaceae</taxon>
        <taxon>Enterococcus</taxon>
    </lineage>
</organism>
<name>R2S7W7_9ENTE</name>
<comment type="caution">
    <text evidence="2">The sequence shown here is derived from an EMBL/GenBank/DDBJ whole genome shotgun (WGS) entry which is preliminary data.</text>
</comment>
<reference evidence="2 3" key="1">
    <citation type="submission" date="2013-02" db="EMBL/GenBank/DDBJ databases">
        <title>The Genome Sequence of Enterococcus asini ATCC_700915.</title>
        <authorList>
            <consortium name="The Broad Institute Genome Sequencing Platform"/>
            <consortium name="The Broad Institute Genome Sequencing Center for Infectious Disease"/>
            <person name="Earl A.M."/>
            <person name="Gilmore M.S."/>
            <person name="Lebreton F."/>
            <person name="Walker B."/>
            <person name="Young S.K."/>
            <person name="Zeng Q."/>
            <person name="Gargeya S."/>
            <person name="Fitzgerald M."/>
            <person name="Haas B."/>
            <person name="Abouelleil A."/>
            <person name="Alvarado L."/>
            <person name="Arachchi H.M."/>
            <person name="Berlin A.M."/>
            <person name="Chapman S.B."/>
            <person name="Dewar J."/>
            <person name="Goldberg J."/>
            <person name="Griggs A."/>
            <person name="Gujja S."/>
            <person name="Hansen M."/>
            <person name="Howarth C."/>
            <person name="Imamovic A."/>
            <person name="Larimer J."/>
            <person name="McCowan C."/>
            <person name="Murphy C."/>
            <person name="Neiman D."/>
            <person name="Pearson M."/>
            <person name="Priest M."/>
            <person name="Roberts A."/>
            <person name="Saif S."/>
            <person name="Shea T."/>
            <person name="Sisk P."/>
            <person name="Sykes S."/>
            <person name="Wortman J."/>
            <person name="Nusbaum C."/>
            <person name="Birren B."/>
        </authorList>
    </citation>
    <scope>NUCLEOTIDE SEQUENCE [LARGE SCALE GENOMIC DNA]</scope>
    <source>
        <strain evidence="2 3">ATCC 700915</strain>
    </source>
</reference>
<dbReference type="AlphaFoldDB" id="R2S7W7"/>